<reference evidence="3" key="2">
    <citation type="submission" date="2020-11" db="EMBL/GenBank/DDBJ databases">
        <authorList>
            <person name="McCartney M.A."/>
            <person name="Auch B."/>
            <person name="Kono T."/>
            <person name="Mallez S."/>
            <person name="Becker A."/>
            <person name="Gohl D.M."/>
            <person name="Silverstein K.A.T."/>
            <person name="Koren S."/>
            <person name="Bechman K.B."/>
            <person name="Herman A."/>
            <person name="Abrahante J.E."/>
            <person name="Garbe J."/>
        </authorList>
    </citation>
    <scope>NUCLEOTIDE SEQUENCE</scope>
    <source>
        <strain evidence="3">Duluth1</strain>
        <tissue evidence="3">Whole animal</tissue>
    </source>
</reference>
<evidence type="ECO:0000313" key="4">
    <source>
        <dbReference type="Proteomes" id="UP000828390"/>
    </source>
</evidence>
<dbReference type="EMBL" id="JAIWYP010000002">
    <property type="protein sequence ID" value="KAH3874931.1"/>
    <property type="molecule type" value="Genomic_DNA"/>
</dbReference>
<evidence type="ECO:0000256" key="2">
    <source>
        <dbReference type="SAM" id="Phobius"/>
    </source>
</evidence>
<keyword evidence="2" id="KW-1133">Transmembrane helix</keyword>
<feature type="region of interest" description="Disordered" evidence="1">
    <location>
        <begin position="123"/>
        <end position="234"/>
    </location>
</feature>
<dbReference type="Proteomes" id="UP000828390">
    <property type="component" value="Unassembled WGS sequence"/>
</dbReference>
<proteinExistence type="predicted"/>
<evidence type="ECO:0000256" key="1">
    <source>
        <dbReference type="SAM" id="MobiDB-lite"/>
    </source>
</evidence>
<evidence type="ECO:0000313" key="3">
    <source>
        <dbReference type="EMBL" id="KAH3874931.1"/>
    </source>
</evidence>
<keyword evidence="2" id="KW-0472">Membrane</keyword>
<organism evidence="3 4">
    <name type="scientific">Dreissena polymorpha</name>
    <name type="common">Zebra mussel</name>
    <name type="synonym">Mytilus polymorpha</name>
    <dbReference type="NCBI Taxonomy" id="45954"/>
    <lineage>
        <taxon>Eukaryota</taxon>
        <taxon>Metazoa</taxon>
        <taxon>Spiralia</taxon>
        <taxon>Lophotrochozoa</taxon>
        <taxon>Mollusca</taxon>
        <taxon>Bivalvia</taxon>
        <taxon>Autobranchia</taxon>
        <taxon>Heteroconchia</taxon>
        <taxon>Euheterodonta</taxon>
        <taxon>Imparidentia</taxon>
        <taxon>Neoheterodontei</taxon>
        <taxon>Myida</taxon>
        <taxon>Dreissenoidea</taxon>
        <taxon>Dreissenidae</taxon>
        <taxon>Dreissena</taxon>
    </lineage>
</organism>
<protein>
    <submittedName>
        <fullName evidence="3">Uncharacterized protein</fullName>
    </submittedName>
</protein>
<feature type="compositionally biased region" description="Basic and acidic residues" evidence="1">
    <location>
        <begin position="185"/>
        <end position="223"/>
    </location>
</feature>
<feature type="compositionally biased region" description="Basic and acidic residues" evidence="1">
    <location>
        <begin position="165"/>
        <end position="175"/>
    </location>
</feature>
<feature type="region of interest" description="Disordered" evidence="1">
    <location>
        <begin position="290"/>
        <end position="338"/>
    </location>
</feature>
<comment type="caution">
    <text evidence="3">The sequence shown here is derived from an EMBL/GenBank/DDBJ whole genome shotgun (WGS) entry which is preliminary data.</text>
</comment>
<keyword evidence="2" id="KW-0812">Transmembrane</keyword>
<name>A0A9D4MGL4_DREPO</name>
<gene>
    <name evidence="3" type="ORF">DPMN_038188</name>
</gene>
<dbReference type="AlphaFoldDB" id="A0A9D4MGL4"/>
<sequence length="338" mass="37370">MSGCCMSTYMCEVWRPPPLPNNTGVDLKTIYANDEAYNKYTKLCPGYGYTHGPDISNSTVASAGLGAGYIVLIFFAVLLPIIIIGVVLYKCYNNQHSSTTLPFNAYKDINYLDNKACKGISWQDTNATTRPSPIETSLTNSNSDGADTQAQSPHTENETTAVYSKVDRNVGKGQKENAATGESNQSRESHGRKMSKRASENGREKVRDETSSMKRKNCDKVERTLTPVESLEPEEIDEIQNKADQNSANDVSRTLSDLIAYHVLNSNNKSVNTPPSLNIYDLRHFEGRNANRLPSLGSQSVKHRNSESQITSPKKRKKMGMFRKSAPVPSQNDANMPS</sequence>
<keyword evidence="4" id="KW-1185">Reference proteome</keyword>
<feature type="compositionally biased region" description="Polar residues" evidence="1">
    <location>
        <begin position="328"/>
        <end position="338"/>
    </location>
</feature>
<feature type="compositionally biased region" description="Polar residues" evidence="1">
    <location>
        <begin position="123"/>
        <end position="162"/>
    </location>
</feature>
<reference evidence="3" key="1">
    <citation type="journal article" date="2019" name="bioRxiv">
        <title>The Genome of the Zebra Mussel, Dreissena polymorpha: A Resource for Invasive Species Research.</title>
        <authorList>
            <person name="McCartney M.A."/>
            <person name="Auch B."/>
            <person name="Kono T."/>
            <person name="Mallez S."/>
            <person name="Zhang Y."/>
            <person name="Obille A."/>
            <person name="Becker A."/>
            <person name="Abrahante J.E."/>
            <person name="Garbe J."/>
            <person name="Badalamenti J.P."/>
            <person name="Herman A."/>
            <person name="Mangelson H."/>
            <person name="Liachko I."/>
            <person name="Sullivan S."/>
            <person name="Sone E.D."/>
            <person name="Koren S."/>
            <person name="Silverstein K.A.T."/>
            <person name="Beckman K.B."/>
            <person name="Gohl D.M."/>
        </authorList>
    </citation>
    <scope>NUCLEOTIDE SEQUENCE</scope>
    <source>
        <strain evidence="3">Duluth1</strain>
        <tissue evidence="3">Whole animal</tissue>
    </source>
</reference>
<feature type="transmembrane region" description="Helical" evidence="2">
    <location>
        <begin position="67"/>
        <end position="89"/>
    </location>
</feature>
<accession>A0A9D4MGL4</accession>